<feature type="region of interest" description="Disordered" evidence="2">
    <location>
        <begin position="470"/>
        <end position="496"/>
    </location>
</feature>
<evidence type="ECO:0000256" key="1">
    <source>
        <dbReference type="ARBA" id="ARBA00022771"/>
    </source>
</evidence>
<dbReference type="AlphaFoldDB" id="A0A1I8JLZ7"/>
<protein>
    <submittedName>
        <fullName evidence="4">Arf-GAP domain-containing protein</fullName>
    </submittedName>
</protein>
<dbReference type="InterPro" id="IPR051282">
    <property type="entry name" value="Arf-GAP_GTPase_ANK_PH"/>
</dbReference>
<feature type="region of interest" description="Disordered" evidence="2">
    <location>
        <begin position="352"/>
        <end position="402"/>
    </location>
</feature>
<accession>A0A1I8JLZ7</accession>
<dbReference type="PANTHER" id="PTHR45819:SF5">
    <property type="entry name" value="CENTAURIN-GAMMA-1A"/>
    <property type="match status" value="1"/>
</dbReference>
<reference evidence="4" key="1">
    <citation type="submission" date="2016-11" db="UniProtKB">
        <authorList>
            <consortium name="WormBaseParasite"/>
        </authorList>
    </citation>
    <scope>IDENTIFICATION</scope>
</reference>
<organism evidence="3 4">
    <name type="scientific">Macrostomum lignano</name>
    <dbReference type="NCBI Taxonomy" id="282301"/>
    <lineage>
        <taxon>Eukaryota</taxon>
        <taxon>Metazoa</taxon>
        <taxon>Spiralia</taxon>
        <taxon>Lophotrochozoa</taxon>
        <taxon>Platyhelminthes</taxon>
        <taxon>Rhabditophora</taxon>
        <taxon>Macrostomorpha</taxon>
        <taxon>Macrostomida</taxon>
        <taxon>Macrostomidae</taxon>
        <taxon>Macrostomum</taxon>
    </lineage>
</organism>
<proteinExistence type="predicted"/>
<dbReference type="InterPro" id="IPR038508">
    <property type="entry name" value="ArfGAP_dom_sf"/>
</dbReference>
<dbReference type="WBParaSite" id="snap_masked-unitig_22285-processed-gene-0.1-mRNA-1">
    <property type="protein sequence ID" value="snap_masked-unitig_22285-processed-gene-0.1-mRNA-1"/>
    <property type="gene ID" value="snap_masked-unitig_22285-processed-gene-0.1"/>
</dbReference>
<feature type="compositionally biased region" description="Basic residues" evidence="2">
    <location>
        <begin position="486"/>
        <end position="496"/>
    </location>
</feature>
<dbReference type="SUPFAM" id="SSF57863">
    <property type="entry name" value="ArfGap/RecO-like zinc finger"/>
    <property type="match status" value="1"/>
</dbReference>
<dbReference type="Gene3D" id="1.10.220.150">
    <property type="entry name" value="Arf GTPase activating protein"/>
    <property type="match status" value="1"/>
</dbReference>
<keyword evidence="1" id="KW-0863">Zinc-finger</keyword>
<dbReference type="GO" id="GO:0003924">
    <property type="term" value="F:GTPase activity"/>
    <property type="evidence" value="ECO:0007669"/>
    <property type="project" value="TreeGrafter"/>
</dbReference>
<keyword evidence="1" id="KW-0479">Metal-binding</keyword>
<dbReference type="InterPro" id="IPR027417">
    <property type="entry name" value="P-loop_NTPase"/>
</dbReference>
<keyword evidence="1" id="KW-0862">Zinc</keyword>
<feature type="region of interest" description="Disordered" evidence="2">
    <location>
        <begin position="66"/>
        <end position="89"/>
    </location>
</feature>
<dbReference type="GO" id="GO:0008270">
    <property type="term" value="F:zinc ion binding"/>
    <property type="evidence" value="ECO:0007669"/>
    <property type="project" value="UniProtKB-KW"/>
</dbReference>
<feature type="compositionally biased region" description="Pro residues" evidence="2">
    <location>
        <begin position="263"/>
        <end position="274"/>
    </location>
</feature>
<feature type="region of interest" description="Disordered" evidence="2">
    <location>
        <begin position="211"/>
        <end position="231"/>
    </location>
</feature>
<feature type="compositionally biased region" description="Low complexity" evidence="2">
    <location>
        <begin position="275"/>
        <end position="284"/>
    </location>
</feature>
<dbReference type="InterPro" id="IPR037278">
    <property type="entry name" value="ARFGAP/RecO"/>
</dbReference>
<dbReference type="PANTHER" id="PTHR45819">
    <property type="entry name" value="CENTAURIN-GAMMA-1A"/>
    <property type="match status" value="1"/>
</dbReference>
<dbReference type="InterPro" id="IPR011993">
    <property type="entry name" value="PH-like_dom_sf"/>
</dbReference>
<name>A0A1I8JLZ7_9PLAT</name>
<dbReference type="Gene3D" id="2.30.29.30">
    <property type="entry name" value="Pleckstrin-homology domain (PH domain)/Phosphotyrosine-binding domain (PTB)"/>
    <property type="match status" value="1"/>
</dbReference>
<feature type="region of interest" description="Disordered" evidence="2">
    <location>
        <begin position="257"/>
        <end position="313"/>
    </location>
</feature>
<dbReference type="GO" id="GO:0005096">
    <property type="term" value="F:GTPase activator activity"/>
    <property type="evidence" value="ECO:0007669"/>
    <property type="project" value="TreeGrafter"/>
</dbReference>
<sequence length="616" mass="67842">SISESRPRVIDEAKTRKCAQDLRRCVYLETCATYGHNVDRVFQEACHRIVTSQQLGRSLRLLRHLDSSSNSQGGSHMNARGGLYNVPPPGKDALPDSLKAVMMSLRPFMESAQALQPVKLANRKTITCDEKICKGPQRRRATVITPVGSDISQARSARVTLIVAAANRRRRVVAMENRVRAPEASEVLLITVTLATESPISFNSASSYAAAARQQQQQQQQHGKPDKAEEQQLAAGFQHADYSAYYASASVPSIAPGSCQLSLPPPPPLPPHHQPQPQQQQLGQRVAKDRSSFAQGSPVQEGGERSQTGNGRKKYVTLSEDGKLTYHPNLHDYMENSHGKDIDLSRTTVKIPGQLRPTSNGLLKSQQQQQQQQPEDGNKKRRHRRAKSGNRGGGGGGADQDVEESDGYEFMIVSLENRTCTLRLPVKGAVMNGLIHEKSQSIPCCRGFAPPGRAIEHSILRSLQGPSAYGNYGTSGGSSNCLAGARRQRRRRQRRRQLRQRLNPWRVRQLGVRGLRRPGPWTGQPEPGRWCASSAAGCTAQLGTHLSRIRSLTAGRLAGKSPAGDGRAIGNKLANSVWEARLPCHATFRKPSPESDREAKEIFIRAKYERRVLPRI</sequence>
<feature type="compositionally biased region" description="Low complexity" evidence="2">
    <location>
        <begin position="211"/>
        <end position="221"/>
    </location>
</feature>
<feature type="compositionally biased region" description="Basic residues" evidence="2">
    <location>
        <begin position="379"/>
        <end position="388"/>
    </location>
</feature>
<feature type="compositionally biased region" description="Low complexity" evidence="2">
    <location>
        <begin position="470"/>
        <end position="480"/>
    </location>
</feature>
<dbReference type="Gene3D" id="3.40.50.300">
    <property type="entry name" value="P-loop containing nucleotide triphosphate hydrolases"/>
    <property type="match status" value="1"/>
</dbReference>
<feature type="compositionally biased region" description="Polar residues" evidence="2">
    <location>
        <begin position="356"/>
        <end position="365"/>
    </location>
</feature>
<keyword evidence="3" id="KW-1185">Reference proteome</keyword>
<evidence type="ECO:0000313" key="4">
    <source>
        <dbReference type="WBParaSite" id="snap_masked-unitig_22285-processed-gene-0.1-mRNA-1"/>
    </source>
</evidence>
<evidence type="ECO:0000313" key="3">
    <source>
        <dbReference type="Proteomes" id="UP000095280"/>
    </source>
</evidence>
<dbReference type="Proteomes" id="UP000095280">
    <property type="component" value="Unplaced"/>
</dbReference>
<evidence type="ECO:0000256" key="2">
    <source>
        <dbReference type="SAM" id="MobiDB-lite"/>
    </source>
</evidence>